<evidence type="ECO:0000313" key="1">
    <source>
        <dbReference type="EMBL" id="AIF20694.1"/>
    </source>
</evidence>
<evidence type="ECO:0008006" key="2">
    <source>
        <dbReference type="Google" id="ProtNLM"/>
    </source>
</evidence>
<proteinExistence type="predicted"/>
<sequence>MNECARRYVHQHIIGRGGYPGGPRQKDPDVALAWRLGNRRPSSDLMMRAASDGIKDWLESKNSGEEWSSGGAKVVLTARIRNKIREQGDEIDEVELGTMVEQGMERISGLQRAPTLALLGSNRVTEWMPLDRLKPMRFNESRVYAAPDMIAKIGNRWHLIRLTTQMWRRIPTEVQQLELGVMLQWAINEPGLPNNPAEFVVQRIGWLAHRWLAWQQRGSAVWLDASRLTLLHDLRELGYARGSAGRFGNLDLVEASGKRRDCRTCGYQEICPSAAKPRANVSSVELSNSTSIGARKVLKIEA</sequence>
<reference evidence="1" key="1">
    <citation type="journal article" date="2014" name="Genome Biol. Evol.">
        <title>Pangenome evidence for extensive interdomain horizontal transfer affecting lineage core and shell genes in uncultured planktonic thaumarchaeota and euryarchaeota.</title>
        <authorList>
            <person name="Deschamps P."/>
            <person name="Zivanovic Y."/>
            <person name="Moreira D."/>
            <person name="Rodriguez-Valera F."/>
            <person name="Lopez-Garcia P."/>
        </authorList>
    </citation>
    <scope>NUCLEOTIDE SEQUENCE</scope>
</reference>
<organism evidence="1">
    <name type="scientific">uncultured marine group II/III euryarchaeote KM3_92_B07</name>
    <dbReference type="NCBI Taxonomy" id="1456543"/>
    <lineage>
        <taxon>Archaea</taxon>
        <taxon>Methanobacteriati</taxon>
        <taxon>Methanobacteriota</taxon>
        <taxon>environmental samples</taxon>
    </lineage>
</organism>
<protein>
    <recommendedName>
        <fullName evidence="2">PD-(D/E)XK endonuclease-like domain-containing protein</fullName>
    </recommendedName>
</protein>
<dbReference type="EMBL" id="KF901173">
    <property type="protein sequence ID" value="AIF20694.1"/>
    <property type="molecule type" value="Genomic_DNA"/>
</dbReference>
<name>A0A075HYG7_9EURY</name>
<dbReference type="AlphaFoldDB" id="A0A075HYG7"/>
<accession>A0A075HYG7</accession>